<sequence length="85" mass="9292">MLRLCHAVISMALMRARKSRIGRAYCGYTLGHLIQVVVHAGNIYVTKAAHSVLHAAVEKSSRISAFSDDVDYCGTAVGFRKQTPD</sequence>
<evidence type="ECO:0000313" key="1">
    <source>
        <dbReference type="EMBL" id="SFM20977.1"/>
    </source>
</evidence>
<dbReference type="EMBL" id="FOUB01000017">
    <property type="protein sequence ID" value="SFM20977.1"/>
    <property type="molecule type" value="Genomic_DNA"/>
</dbReference>
<name>A0A1I4P0B5_9PROT</name>
<dbReference type="Proteomes" id="UP000183287">
    <property type="component" value="Unassembled WGS sequence"/>
</dbReference>
<accession>A0A1I4P0B5</accession>
<organism evidence="1 2">
    <name type="scientific">Nitrosomonas communis</name>
    <dbReference type="NCBI Taxonomy" id="44574"/>
    <lineage>
        <taxon>Bacteria</taxon>
        <taxon>Pseudomonadati</taxon>
        <taxon>Pseudomonadota</taxon>
        <taxon>Betaproteobacteria</taxon>
        <taxon>Nitrosomonadales</taxon>
        <taxon>Nitrosomonadaceae</taxon>
        <taxon>Nitrosomonas</taxon>
    </lineage>
</organism>
<dbReference type="AlphaFoldDB" id="A0A1I4P0B5"/>
<reference evidence="2" key="1">
    <citation type="submission" date="2016-10" db="EMBL/GenBank/DDBJ databases">
        <authorList>
            <person name="Varghese N."/>
            <person name="Submissions S."/>
        </authorList>
    </citation>
    <scope>NUCLEOTIDE SEQUENCE [LARGE SCALE GENOMIC DNA]</scope>
    <source>
        <strain evidence="2">Nm44</strain>
    </source>
</reference>
<proteinExistence type="predicted"/>
<protein>
    <submittedName>
        <fullName evidence="1">Uncharacterized protein</fullName>
    </submittedName>
</protein>
<evidence type="ECO:0000313" key="2">
    <source>
        <dbReference type="Proteomes" id="UP000183287"/>
    </source>
</evidence>
<gene>
    <name evidence="1" type="ORF">SAMN05421863_101738</name>
</gene>
<keyword evidence="2" id="KW-1185">Reference proteome</keyword>